<feature type="domain" description="Outer membrane protein beta-barrel" evidence="3">
    <location>
        <begin position="6"/>
        <end position="190"/>
    </location>
</feature>
<sequence length="194" mass="20550">MKKLLLFVAIAFLSYTVNAQTEKGKWVISGSTSISYATTNLTLEFDGEEISDDTKGSIFSLTPSVGYFVINNLAVGLDLSFASANNDNGTTDVTTSSFSSILGGTYYFEAGDKFKPFVGLGAGLISTSSGDDDSLKSNGLALRGKGGLAYFVNQSLSIDFSVLYLNTNQKNKENSDLVSKNSSIAVGLGFSLFL</sequence>
<organism evidence="4 5">
    <name type="scientific">Kordia aestuariivivens</name>
    <dbReference type="NCBI Taxonomy" id="2759037"/>
    <lineage>
        <taxon>Bacteria</taxon>
        <taxon>Pseudomonadati</taxon>
        <taxon>Bacteroidota</taxon>
        <taxon>Flavobacteriia</taxon>
        <taxon>Flavobacteriales</taxon>
        <taxon>Flavobacteriaceae</taxon>
        <taxon>Kordia</taxon>
    </lineage>
</organism>
<feature type="signal peptide" evidence="2">
    <location>
        <begin position="1"/>
        <end position="19"/>
    </location>
</feature>
<feature type="chain" id="PRO_5045401262" evidence="2">
    <location>
        <begin position="20"/>
        <end position="194"/>
    </location>
</feature>
<dbReference type="InterPro" id="IPR011250">
    <property type="entry name" value="OMP/PagP_B-barrel"/>
</dbReference>
<name>A0ABR7Q883_9FLAO</name>
<dbReference type="InterPro" id="IPR027385">
    <property type="entry name" value="Beta-barrel_OMP"/>
</dbReference>
<dbReference type="Gene3D" id="2.40.160.20">
    <property type="match status" value="1"/>
</dbReference>
<reference evidence="4 5" key="1">
    <citation type="submission" date="2020-07" db="EMBL/GenBank/DDBJ databases">
        <title>Description of Kordia aestuariivivens sp. nov., isolated from a tidal flat.</title>
        <authorList>
            <person name="Park S."/>
            <person name="Yoon J.-H."/>
        </authorList>
    </citation>
    <scope>NUCLEOTIDE SEQUENCE [LARGE SCALE GENOMIC DNA]</scope>
    <source>
        <strain evidence="4 5">YSTF-M3</strain>
    </source>
</reference>
<evidence type="ECO:0000256" key="2">
    <source>
        <dbReference type="SAM" id="SignalP"/>
    </source>
</evidence>
<comment type="caution">
    <text evidence="4">The sequence shown here is derived from an EMBL/GenBank/DDBJ whole genome shotgun (WGS) entry which is preliminary data.</text>
</comment>
<evidence type="ECO:0000256" key="1">
    <source>
        <dbReference type="ARBA" id="ARBA00022729"/>
    </source>
</evidence>
<dbReference type="EMBL" id="JACGWS010000004">
    <property type="protein sequence ID" value="MBC8754781.1"/>
    <property type="molecule type" value="Genomic_DNA"/>
</dbReference>
<keyword evidence="5" id="KW-1185">Reference proteome</keyword>
<evidence type="ECO:0000259" key="3">
    <source>
        <dbReference type="Pfam" id="PF13505"/>
    </source>
</evidence>
<accession>A0ABR7Q883</accession>
<keyword evidence="1 2" id="KW-0732">Signal</keyword>
<evidence type="ECO:0000313" key="4">
    <source>
        <dbReference type="EMBL" id="MBC8754781.1"/>
    </source>
</evidence>
<dbReference type="Proteomes" id="UP000619238">
    <property type="component" value="Unassembled WGS sequence"/>
</dbReference>
<dbReference type="SUPFAM" id="SSF56925">
    <property type="entry name" value="OMPA-like"/>
    <property type="match status" value="1"/>
</dbReference>
<dbReference type="RefSeq" id="WP_187561829.1">
    <property type="nucleotide sequence ID" value="NZ_JACGWS010000004.1"/>
</dbReference>
<proteinExistence type="predicted"/>
<gene>
    <name evidence="4" type="ORF">H2O64_08870</name>
</gene>
<dbReference type="Pfam" id="PF13505">
    <property type="entry name" value="OMP_b-brl"/>
    <property type="match status" value="1"/>
</dbReference>
<protein>
    <submittedName>
        <fullName evidence="4">Porin family protein</fullName>
    </submittedName>
</protein>
<evidence type="ECO:0000313" key="5">
    <source>
        <dbReference type="Proteomes" id="UP000619238"/>
    </source>
</evidence>